<feature type="compositionally biased region" description="Pro residues" evidence="1">
    <location>
        <begin position="68"/>
        <end position="84"/>
    </location>
</feature>
<proteinExistence type="predicted"/>
<evidence type="ECO:0000256" key="2">
    <source>
        <dbReference type="SAM" id="Phobius"/>
    </source>
</evidence>
<evidence type="ECO:0000313" key="3">
    <source>
        <dbReference type="EMBL" id="KAI7732596.1"/>
    </source>
</evidence>
<feature type="region of interest" description="Disordered" evidence="1">
    <location>
        <begin position="55"/>
        <end position="101"/>
    </location>
</feature>
<feature type="non-terminal residue" evidence="3">
    <location>
        <position position="1"/>
    </location>
</feature>
<accession>A0AAD5G9P4</accession>
<keyword evidence="2" id="KW-0472">Membrane</keyword>
<comment type="caution">
    <text evidence="3">The sequence shown here is derived from an EMBL/GenBank/DDBJ whole genome shotgun (WGS) entry which is preliminary data.</text>
</comment>
<keyword evidence="2" id="KW-1133">Transmembrane helix</keyword>
<evidence type="ECO:0000256" key="1">
    <source>
        <dbReference type="SAM" id="MobiDB-lite"/>
    </source>
</evidence>
<evidence type="ECO:0000313" key="4">
    <source>
        <dbReference type="Proteomes" id="UP001206925"/>
    </source>
</evidence>
<sequence length="165" mass="17574">KATKIFIFLITVLLITALVLGFSLLRRNIHLKCSGDSCSQSHPYPAPPPVIFPITSTPASGSSNPSDLLPPPPPPAPSLAPPPSESSNGNKAPPPPPVTPVSVVTPPPPVVVVAPPPGFNPAGFERHFWGDESLVETSYSIFMERLIIQFTCKMCKLRYVTGTNV</sequence>
<gene>
    <name evidence="3" type="ORF">M8C21_023742</name>
</gene>
<keyword evidence="4" id="KW-1185">Reference proteome</keyword>
<feature type="compositionally biased region" description="Pro residues" evidence="1">
    <location>
        <begin position="92"/>
        <end position="101"/>
    </location>
</feature>
<keyword evidence="2" id="KW-0812">Transmembrane</keyword>
<dbReference type="PANTHER" id="PTHR36036">
    <property type="entry name" value="PROLINE-RICH FAMILY PROTEIN"/>
    <property type="match status" value="1"/>
</dbReference>
<dbReference type="Proteomes" id="UP001206925">
    <property type="component" value="Unassembled WGS sequence"/>
</dbReference>
<feature type="transmembrane region" description="Helical" evidence="2">
    <location>
        <begin position="6"/>
        <end position="25"/>
    </location>
</feature>
<protein>
    <submittedName>
        <fullName evidence="3">Uncharacterized protein</fullName>
    </submittedName>
</protein>
<dbReference type="EMBL" id="JAMZMK010010203">
    <property type="protein sequence ID" value="KAI7732596.1"/>
    <property type="molecule type" value="Genomic_DNA"/>
</dbReference>
<name>A0AAD5G9P4_AMBAR</name>
<dbReference type="AlphaFoldDB" id="A0AAD5G9P4"/>
<reference evidence="3" key="1">
    <citation type="submission" date="2022-06" db="EMBL/GenBank/DDBJ databases">
        <title>Uncovering the hologenomic basis of an extraordinary plant invasion.</title>
        <authorList>
            <person name="Bieker V.C."/>
            <person name="Martin M.D."/>
            <person name="Gilbert T."/>
            <person name="Hodgins K."/>
            <person name="Battlay P."/>
            <person name="Petersen B."/>
            <person name="Wilson J."/>
        </authorList>
    </citation>
    <scope>NUCLEOTIDE SEQUENCE</scope>
    <source>
        <strain evidence="3">AA19_3_7</strain>
        <tissue evidence="3">Leaf</tissue>
    </source>
</reference>
<dbReference type="PANTHER" id="PTHR36036:SF1">
    <property type="entry name" value="PROLINE-RICH FAMILY PROTEIN"/>
    <property type="match status" value="1"/>
</dbReference>
<dbReference type="InterPro" id="IPR040277">
    <property type="entry name" value="Os04g0629400-like"/>
</dbReference>
<organism evidence="3 4">
    <name type="scientific">Ambrosia artemisiifolia</name>
    <name type="common">Common ragweed</name>
    <dbReference type="NCBI Taxonomy" id="4212"/>
    <lineage>
        <taxon>Eukaryota</taxon>
        <taxon>Viridiplantae</taxon>
        <taxon>Streptophyta</taxon>
        <taxon>Embryophyta</taxon>
        <taxon>Tracheophyta</taxon>
        <taxon>Spermatophyta</taxon>
        <taxon>Magnoliopsida</taxon>
        <taxon>eudicotyledons</taxon>
        <taxon>Gunneridae</taxon>
        <taxon>Pentapetalae</taxon>
        <taxon>asterids</taxon>
        <taxon>campanulids</taxon>
        <taxon>Asterales</taxon>
        <taxon>Asteraceae</taxon>
        <taxon>Asteroideae</taxon>
        <taxon>Heliantheae alliance</taxon>
        <taxon>Heliantheae</taxon>
        <taxon>Ambrosia</taxon>
    </lineage>
</organism>